<dbReference type="OrthoDB" id="1701769at2759"/>
<evidence type="ECO:0000256" key="1">
    <source>
        <dbReference type="ARBA" id="ARBA00022801"/>
    </source>
</evidence>
<dbReference type="eggNOG" id="KOG1018">
    <property type="taxonomic scope" value="Eukaryota"/>
</dbReference>
<dbReference type="EC" id="3.5.4.1" evidence="3"/>
<organism evidence="3 4">
    <name type="scientific">Ichthyophthirius multifiliis</name>
    <name type="common">White spot disease agent</name>
    <name type="synonym">Ich</name>
    <dbReference type="NCBI Taxonomy" id="5932"/>
    <lineage>
        <taxon>Eukaryota</taxon>
        <taxon>Sar</taxon>
        <taxon>Alveolata</taxon>
        <taxon>Ciliophora</taxon>
        <taxon>Intramacronucleata</taxon>
        <taxon>Oligohymenophorea</taxon>
        <taxon>Hymenostomatida</taxon>
        <taxon>Ophryoglenina</taxon>
        <taxon>Ichthyophthirius</taxon>
    </lineage>
</organism>
<keyword evidence="1 3" id="KW-0378">Hydrolase</keyword>
<dbReference type="GeneID" id="14906738"/>
<dbReference type="InterPro" id="IPR016193">
    <property type="entry name" value="Cytidine_deaminase-like"/>
</dbReference>
<dbReference type="PANTHER" id="PTHR11079:SF149">
    <property type="entry name" value="TRNA-SPECIFIC ADENOSINE DEAMINASE 2"/>
    <property type="match status" value="1"/>
</dbReference>
<evidence type="ECO:0000313" key="3">
    <source>
        <dbReference type="EMBL" id="EGR30624.1"/>
    </source>
</evidence>
<dbReference type="Gene3D" id="3.40.140.10">
    <property type="entry name" value="Cytidine Deaminase, domain 2"/>
    <property type="match status" value="1"/>
</dbReference>
<dbReference type="InterPro" id="IPR002125">
    <property type="entry name" value="CMP_dCMP_dom"/>
</dbReference>
<dbReference type="InParanoid" id="G0QVX8"/>
<dbReference type="PROSITE" id="PS51747">
    <property type="entry name" value="CYT_DCMP_DEAMINASES_2"/>
    <property type="match status" value="1"/>
</dbReference>
<feature type="domain" description="CMP/dCMP-type deaminase" evidence="2">
    <location>
        <begin position="1"/>
        <end position="115"/>
    </location>
</feature>
<reference evidence="3 4" key="1">
    <citation type="submission" date="2011-07" db="EMBL/GenBank/DDBJ databases">
        <authorList>
            <person name="Coyne R."/>
            <person name="Brami D."/>
            <person name="Johnson J."/>
            <person name="Hostetler J."/>
            <person name="Hannick L."/>
            <person name="Clark T."/>
            <person name="Cassidy-Hanley D."/>
            <person name="Inman J."/>
        </authorList>
    </citation>
    <scope>NUCLEOTIDE SEQUENCE [LARGE SCALE GENOMIC DNA]</scope>
    <source>
        <strain evidence="3 4">G5</strain>
    </source>
</reference>
<sequence>MCNGNIRKKLIFINRRKYNSKSTQFNKQIQKCIFLFSQQLFIQNNIYQATSHCEINCINQILQNNNNDSSIFQKITLFVTCEPCIMCAHALAIIGIKETYFGCYNDRFGGNGTVLELNTGNNGAQSYKSFGGYLEPECKNLFKELYEKGNENLEEEKRHRKKANK</sequence>
<proteinExistence type="predicted"/>
<dbReference type="EMBL" id="GL983968">
    <property type="protein sequence ID" value="EGR30624.1"/>
    <property type="molecule type" value="Genomic_DNA"/>
</dbReference>
<dbReference type="RefSeq" id="XP_004032211.1">
    <property type="nucleotide sequence ID" value="XM_004032163.1"/>
</dbReference>
<evidence type="ECO:0000259" key="2">
    <source>
        <dbReference type="PROSITE" id="PS51747"/>
    </source>
</evidence>
<accession>G0QVX8</accession>
<dbReference type="FunCoup" id="G0QVX8">
    <property type="interactions" value="82"/>
</dbReference>
<protein>
    <submittedName>
        <fullName evidence="3">tRNA-specific adenosine deaminase, putative</fullName>
        <ecNumber evidence="3">3.5.4.1</ecNumber>
    </submittedName>
</protein>
<dbReference type="GO" id="GO:0002100">
    <property type="term" value="P:tRNA wobble adenosine to inosine editing"/>
    <property type="evidence" value="ECO:0007669"/>
    <property type="project" value="InterPro"/>
</dbReference>
<dbReference type="PANTHER" id="PTHR11079">
    <property type="entry name" value="CYTOSINE DEAMINASE FAMILY MEMBER"/>
    <property type="match status" value="1"/>
</dbReference>
<dbReference type="GO" id="GO:0052717">
    <property type="term" value="F:tRNA-specific adenosine-34 deaminase activity"/>
    <property type="evidence" value="ECO:0007669"/>
    <property type="project" value="UniProtKB-EC"/>
</dbReference>
<keyword evidence="4" id="KW-1185">Reference proteome</keyword>
<dbReference type="STRING" id="857967.G0QVX8"/>
<evidence type="ECO:0000313" key="4">
    <source>
        <dbReference type="Proteomes" id="UP000008983"/>
    </source>
</evidence>
<dbReference type="Pfam" id="PF00383">
    <property type="entry name" value="dCMP_cyt_deam_1"/>
    <property type="match status" value="1"/>
</dbReference>
<dbReference type="SUPFAM" id="SSF53927">
    <property type="entry name" value="Cytidine deaminase-like"/>
    <property type="match status" value="1"/>
</dbReference>
<name>G0QVX8_ICHMU</name>
<dbReference type="AlphaFoldDB" id="G0QVX8"/>
<dbReference type="GO" id="GO:0046872">
    <property type="term" value="F:metal ion binding"/>
    <property type="evidence" value="ECO:0007669"/>
    <property type="project" value="UniProtKB-KW"/>
</dbReference>
<dbReference type="Proteomes" id="UP000008983">
    <property type="component" value="Unassembled WGS sequence"/>
</dbReference>
<dbReference type="OMA" id="ETITLWE"/>
<gene>
    <name evidence="3" type="ORF">IMG5_127640</name>
</gene>